<evidence type="ECO:0000313" key="2">
    <source>
        <dbReference type="EMBL" id="QBX43267.1"/>
    </source>
</evidence>
<dbReference type="AlphaFoldDB" id="A0AAP8Z425"/>
<name>A0AAP8Z425_PSEFL</name>
<protein>
    <submittedName>
        <fullName evidence="2">Uncharacterized protein</fullName>
    </submittedName>
</protein>
<gene>
    <name evidence="2" type="ORF">E4T63_22805</name>
</gene>
<feature type="region of interest" description="Disordered" evidence="1">
    <location>
        <begin position="47"/>
        <end position="76"/>
    </location>
</feature>
<dbReference type="Proteomes" id="UP000295797">
    <property type="component" value="Chromosome"/>
</dbReference>
<proteinExistence type="predicted"/>
<evidence type="ECO:0000313" key="3">
    <source>
        <dbReference type="Proteomes" id="UP000295797"/>
    </source>
</evidence>
<reference evidence="2 3" key="1">
    <citation type="submission" date="2019-03" db="EMBL/GenBank/DDBJ databases">
        <title>Complete genome sequence of the plant growth promoting strain Pseudomonas fluorescens LBUM677.</title>
        <authorList>
            <person name="Novinscak A."/>
            <person name="Joly D."/>
            <person name="Filion M."/>
        </authorList>
    </citation>
    <scope>NUCLEOTIDE SEQUENCE [LARGE SCALE GENOMIC DNA]</scope>
    <source>
        <strain evidence="2 3">LBUM677</strain>
    </source>
</reference>
<sequence>MALSLKTGSKSRCFASTAQPSKSAAHAIASRLAPTFDWRRSQIPCGSEPARDGVTSIQHNLPNKKPRTSLNVRGFS</sequence>
<accession>A0AAP8Z425</accession>
<organism evidence="2 3">
    <name type="scientific">Pseudomonas fluorescens</name>
    <dbReference type="NCBI Taxonomy" id="294"/>
    <lineage>
        <taxon>Bacteria</taxon>
        <taxon>Pseudomonadati</taxon>
        <taxon>Pseudomonadota</taxon>
        <taxon>Gammaproteobacteria</taxon>
        <taxon>Pseudomonadales</taxon>
        <taxon>Pseudomonadaceae</taxon>
        <taxon>Pseudomonas</taxon>
    </lineage>
</organism>
<dbReference type="EMBL" id="CP038438">
    <property type="protein sequence ID" value="QBX43267.1"/>
    <property type="molecule type" value="Genomic_DNA"/>
</dbReference>
<evidence type="ECO:0000256" key="1">
    <source>
        <dbReference type="SAM" id="MobiDB-lite"/>
    </source>
</evidence>